<dbReference type="InterPro" id="IPR019188">
    <property type="entry name" value="SNAPC1"/>
</dbReference>
<dbReference type="Proteomes" id="UP000284403">
    <property type="component" value="Unassembled WGS sequence"/>
</dbReference>
<proteinExistence type="predicted"/>
<reference evidence="1 2" key="1">
    <citation type="journal article" date="2018" name="BMC Genomics">
        <title>Genomic comparison of Trypanosoma conorhini and Trypanosoma rangeli to Trypanosoma cruzi strains of high and low virulence.</title>
        <authorList>
            <person name="Bradwell K.R."/>
            <person name="Koparde V.N."/>
            <person name="Matveyev A.V."/>
            <person name="Serrano M.G."/>
            <person name="Alves J.M."/>
            <person name="Parikh H."/>
            <person name="Huang B."/>
            <person name="Lee V."/>
            <person name="Espinosa-Alvarez O."/>
            <person name="Ortiz P.A."/>
            <person name="Costa-Martins A.G."/>
            <person name="Teixeira M.M."/>
            <person name="Buck G.A."/>
        </authorList>
    </citation>
    <scope>NUCLEOTIDE SEQUENCE [LARGE SCALE GENOMIC DNA]</scope>
    <source>
        <strain evidence="1 2">025E</strain>
    </source>
</reference>
<accession>A0A3R7LG02</accession>
<evidence type="ECO:0000313" key="1">
    <source>
        <dbReference type="EMBL" id="RNF26570.1"/>
    </source>
</evidence>
<organism evidence="1 2">
    <name type="scientific">Trypanosoma conorhini</name>
    <dbReference type="NCBI Taxonomy" id="83891"/>
    <lineage>
        <taxon>Eukaryota</taxon>
        <taxon>Discoba</taxon>
        <taxon>Euglenozoa</taxon>
        <taxon>Kinetoplastea</taxon>
        <taxon>Metakinetoplastina</taxon>
        <taxon>Trypanosomatida</taxon>
        <taxon>Trypanosomatidae</taxon>
        <taxon>Trypanosoma</taxon>
    </lineage>
</organism>
<sequence>MEKQLHLIALDFVALYREVSRHSLLTPEGLDMDAFQAVFDRMHMEYLHYAGSSPTQPFHVEVVENVLQLAAAYLSLPTDVSPSSRAFGLYLVFFLYASQPCIETTPVRVHVPLATMQSYLDDITDGVEGAESQTAAAAQLGRRVTDGERRILLALHKARAWHIMPFVNFSVHLQTLLKVHDAEGVPLGRSVAQTQQQQQQVVDAVGADTALSKELEAYEAMKRRLGLNDALGRN</sequence>
<dbReference type="Pfam" id="PF09808">
    <property type="entry name" value="SNAPC1"/>
    <property type="match status" value="1"/>
</dbReference>
<evidence type="ECO:0000313" key="2">
    <source>
        <dbReference type="Proteomes" id="UP000284403"/>
    </source>
</evidence>
<name>A0A3R7LG02_9TRYP</name>
<protein>
    <submittedName>
        <fullName evidence="1">Small nuclear RNA activating protein 3</fullName>
    </submittedName>
</protein>
<keyword evidence="2" id="KW-1185">Reference proteome</keyword>
<dbReference type="GeneID" id="40314951"/>
<comment type="caution">
    <text evidence="1">The sequence shown here is derived from an EMBL/GenBank/DDBJ whole genome shotgun (WGS) entry which is preliminary data.</text>
</comment>
<dbReference type="OrthoDB" id="273103at2759"/>
<dbReference type="AlphaFoldDB" id="A0A3R7LG02"/>
<gene>
    <name evidence="1" type="ORF">Tco025E_01340</name>
</gene>
<dbReference type="EMBL" id="MKKU01000036">
    <property type="protein sequence ID" value="RNF26570.1"/>
    <property type="molecule type" value="Genomic_DNA"/>
</dbReference>
<dbReference type="RefSeq" id="XP_029231776.1">
    <property type="nucleotide sequence ID" value="XM_029368278.1"/>
</dbReference>